<evidence type="ECO:0000256" key="2">
    <source>
        <dbReference type="ARBA" id="ARBA00001604"/>
    </source>
</evidence>
<dbReference type="GO" id="GO:0009279">
    <property type="term" value="C:cell outer membrane"/>
    <property type="evidence" value="ECO:0007669"/>
    <property type="project" value="UniProtKB-SubCell"/>
</dbReference>
<comment type="function">
    <text evidence="20">Hydrolysis of phosphatidylcholine with phospholipase A2 (EC 3.1.1.4) and phospholipase A1 (EC 3.1.1.32) activities.</text>
</comment>
<comment type="catalytic activity">
    <reaction evidence="1 20">
        <text>a 1,2-diacyl-sn-glycero-3-phosphocholine + H2O = a 2-acyl-sn-glycero-3-phosphocholine + a fatty acid + H(+)</text>
        <dbReference type="Rhea" id="RHEA:18689"/>
        <dbReference type="ChEBI" id="CHEBI:15377"/>
        <dbReference type="ChEBI" id="CHEBI:15378"/>
        <dbReference type="ChEBI" id="CHEBI:28868"/>
        <dbReference type="ChEBI" id="CHEBI:57643"/>
        <dbReference type="ChEBI" id="CHEBI:57875"/>
        <dbReference type="EC" id="3.1.1.32"/>
    </reaction>
</comment>
<keyword evidence="13 19" id="KW-0106">Calcium</keyword>
<dbReference type="PANTHER" id="PTHR40457">
    <property type="entry name" value="PHOSPHOLIPASE A1"/>
    <property type="match status" value="1"/>
</dbReference>
<evidence type="ECO:0000256" key="7">
    <source>
        <dbReference type="ARBA" id="ARBA00021726"/>
    </source>
</evidence>
<dbReference type="OrthoDB" id="188433at2"/>
<dbReference type="GO" id="GO:0008970">
    <property type="term" value="F:phospholipase A1 activity"/>
    <property type="evidence" value="ECO:0007669"/>
    <property type="project" value="UniProtKB-EC"/>
</dbReference>
<keyword evidence="16" id="KW-0472">Membrane</keyword>
<reference evidence="21 22" key="1">
    <citation type="submission" date="2016-03" db="EMBL/GenBank/DDBJ databases">
        <title>Complete genome sequence of Shewanella psychrophila WP2, a deep sea bacterium isolated from west Pacific sediment.</title>
        <authorList>
            <person name="Xu G."/>
            <person name="Jian H."/>
        </authorList>
    </citation>
    <scope>NUCLEOTIDE SEQUENCE [LARGE SCALE GENOMIC DNA]</scope>
    <source>
        <strain evidence="21 22">WP2</strain>
    </source>
</reference>
<accession>A0A1S6HVX6</accession>
<comment type="similarity">
    <text evidence="3 20">Belongs to the phospholipase A1 family.</text>
</comment>
<evidence type="ECO:0000256" key="15">
    <source>
        <dbReference type="ARBA" id="ARBA00023098"/>
    </source>
</evidence>
<feature type="signal peptide" evidence="20">
    <location>
        <begin position="1"/>
        <end position="28"/>
    </location>
</feature>
<evidence type="ECO:0000256" key="10">
    <source>
        <dbReference type="ARBA" id="ARBA00022723"/>
    </source>
</evidence>
<sequence>MEFILVRLNYKSLGIASLLLSSISQVQASPMSDCIAKQVEIGTDEMTLGEIRGICEAQASIAHDDTITLFGKETKAGVLTKRIIQERQSEQSEFVLTPHRMNYILPIYSTNEINPNAYSSDQPFEDGLKNVEAKFQLSLKFPLTYNSLFVEGDRIYGAFTIEAWWQVYADDISSPFRETNYNPELFYVMPLDWHPYESNTGFMFGIEHQSNGRSVPLSRSWNRIFAELIFEKEDWVWYIRPWYRLPEDAKTDPLESGGDDNPDIADYMGHAEYGMGYDFGDYELSVKLRQNFSTSNGAVQVNLTTPLYGKLKGYVTFFNGYGDSLIDYNHSQTRVGLGIALNNMF</sequence>
<dbReference type="GO" id="GO:0016042">
    <property type="term" value="P:lipid catabolic process"/>
    <property type="evidence" value="ECO:0007669"/>
    <property type="project" value="UniProtKB-KW"/>
</dbReference>
<dbReference type="InterPro" id="IPR036541">
    <property type="entry name" value="PLipase_A1_sf"/>
</dbReference>
<comment type="subcellular location">
    <subcellularLocation>
        <location evidence="20">Cell outer membrane</location>
        <topology evidence="20">Multi-pass membrane protein</topology>
    </subcellularLocation>
    <text evidence="20">One of the very few enzymes located there.</text>
</comment>
<evidence type="ECO:0000313" key="22">
    <source>
        <dbReference type="Proteomes" id="UP000189545"/>
    </source>
</evidence>
<dbReference type="EC" id="3.1.1.32" evidence="5 20"/>
<keyword evidence="17 20" id="KW-0998">Cell outer membrane</keyword>
<feature type="binding site" description="in dimeric form" evidence="19">
    <location>
        <position position="218"/>
    </location>
    <ligand>
        <name>Ca(2+)</name>
        <dbReference type="ChEBI" id="CHEBI:29108"/>
        <label>1</label>
    </ligand>
</feature>
<comment type="subunit">
    <text evidence="4 20">Homodimer; dimerization is reversible, and the dimeric form is the active one.</text>
</comment>
<evidence type="ECO:0000256" key="8">
    <source>
        <dbReference type="ARBA" id="ARBA00022452"/>
    </source>
</evidence>
<evidence type="ECO:0000256" key="5">
    <source>
        <dbReference type="ARBA" id="ARBA00013179"/>
    </source>
</evidence>
<proteinExistence type="inferred from homology"/>
<dbReference type="RefSeq" id="WP_077754514.1">
    <property type="nucleotide sequence ID" value="NZ_CP014782.1"/>
</dbReference>
<evidence type="ECO:0000256" key="17">
    <source>
        <dbReference type="ARBA" id="ARBA00023237"/>
    </source>
</evidence>
<dbReference type="KEGG" id="spsw:Sps_04564"/>
<keyword evidence="14 20" id="KW-0442">Lipid degradation</keyword>
<evidence type="ECO:0000256" key="4">
    <source>
        <dbReference type="ARBA" id="ARBA00011702"/>
    </source>
</evidence>
<evidence type="ECO:0000256" key="20">
    <source>
        <dbReference type="RuleBase" id="RU366027"/>
    </source>
</evidence>
<keyword evidence="11 20" id="KW-0732">Signal</keyword>
<dbReference type="STRING" id="225848.Sps_04564"/>
<evidence type="ECO:0000256" key="16">
    <source>
        <dbReference type="ARBA" id="ARBA00023136"/>
    </source>
</evidence>
<evidence type="ECO:0000256" key="13">
    <source>
        <dbReference type="ARBA" id="ARBA00022837"/>
    </source>
</evidence>
<dbReference type="PANTHER" id="PTHR40457:SF1">
    <property type="entry name" value="PHOSPHOLIPASE A1"/>
    <property type="match status" value="1"/>
</dbReference>
<feature type="binding site" description="in dimeric form" evidence="19">
    <location>
        <position position="213"/>
    </location>
    <ligand>
        <name>Ca(2+)</name>
        <dbReference type="ChEBI" id="CHEBI:29108"/>
        <label>1</label>
    </ligand>
</feature>
<dbReference type="Pfam" id="PF02253">
    <property type="entry name" value="PLA1"/>
    <property type="match status" value="1"/>
</dbReference>
<evidence type="ECO:0000256" key="6">
    <source>
        <dbReference type="ARBA" id="ARBA00013278"/>
    </source>
</evidence>
<evidence type="ECO:0000256" key="3">
    <source>
        <dbReference type="ARBA" id="ARBA00010525"/>
    </source>
</evidence>
<dbReference type="Gene3D" id="2.40.230.10">
    <property type="entry name" value="Phospholipase A1"/>
    <property type="match status" value="1"/>
</dbReference>
<feature type="active site" description="Proton acceptor" evidence="18">
    <location>
        <position position="208"/>
    </location>
</feature>
<comment type="catalytic activity">
    <reaction evidence="2 20">
        <text>a 1,2-diacyl-sn-glycero-3-phosphocholine + H2O = a 1-acyl-sn-glycero-3-phosphocholine + a fatty acid + H(+)</text>
        <dbReference type="Rhea" id="RHEA:15801"/>
        <dbReference type="ChEBI" id="CHEBI:15377"/>
        <dbReference type="ChEBI" id="CHEBI:15378"/>
        <dbReference type="ChEBI" id="CHEBI:28868"/>
        <dbReference type="ChEBI" id="CHEBI:57643"/>
        <dbReference type="ChEBI" id="CHEBI:58168"/>
        <dbReference type="EC" id="3.1.1.4"/>
    </reaction>
</comment>
<dbReference type="AlphaFoldDB" id="A0A1S6HVX6"/>
<keyword evidence="12 20" id="KW-0378">Hydrolase</keyword>
<keyword evidence="8" id="KW-1134">Transmembrane beta strand</keyword>
<evidence type="ECO:0000256" key="12">
    <source>
        <dbReference type="ARBA" id="ARBA00022801"/>
    </source>
</evidence>
<name>A0A1S6HVX6_9GAMM</name>
<dbReference type="EC" id="3.1.1.4" evidence="6 20"/>
<dbReference type="GO" id="GO:0004623">
    <property type="term" value="F:phospholipase A2 activity"/>
    <property type="evidence" value="ECO:0007669"/>
    <property type="project" value="UniProtKB-EC"/>
</dbReference>
<keyword evidence="15 20" id="KW-0443">Lipid metabolism</keyword>
<dbReference type="Proteomes" id="UP000189545">
    <property type="component" value="Chromosome"/>
</dbReference>
<evidence type="ECO:0000256" key="11">
    <source>
        <dbReference type="ARBA" id="ARBA00022729"/>
    </source>
</evidence>
<dbReference type="PRINTS" id="PR01486">
    <property type="entry name" value="PHPHLIPASEA1"/>
</dbReference>
<evidence type="ECO:0000256" key="9">
    <source>
        <dbReference type="ARBA" id="ARBA00022692"/>
    </source>
</evidence>
<dbReference type="InterPro" id="IPR003187">
    <property type="entry name" value="PLipase_A1"/>
</dbReference>
<dbReference type="GO" id="GO:0005509">
    <property type="term" value="F:calcium ion binding"/>
    <property type="evidence" value="ECO:0007669"/>
    <property type="project" value="TreeGrafter"/>
</dbReference>
<keyword evidence="9" id="KW-0812">Transmembrane</keyword>
<organism evidence="21 22">
    <name type="scientific">Shewanella psychrophila</name>
    <dbReference type="NCBI Taxonomy" id="225848"/>
    <lineage>
        <taxon>Bacteria</taxon>
        <taxon>Pseudomonadati</taxon>
        <taxon>Pseudomonadota</taxon>
        <taxon>Gammaproteobacteria</taxon>
        <taxon>Alteromonadales</taxon>
        <taxon>Shewanellaceae</taxon>
        <taxon>Shewanella</taxon>
    </lineage>
</organism>
<evidence type="ECO:0000313" key="21">
    <source>
        <dbReference type="EMBL" id="AQS39649.1"/>
    </source>
</evidence>
<feature type="chain" id="PRO_5019620348" description="Phospholipase A1" evidence="20">
    <location>
        <begin position="29"/>
        <end position="345"/>
    </location>
</feature>
<dbReference type="SUPFAM" id="SSF56931">
    <property type="entry name" value="Outer membrane phospholipase A (OMPLA)"/>
    <property type="match status" value="1"/>
</dbReference>
<dbReference type="EMBL" id="CP014782">
    <property type="protein sequence ID" value="AQS39649.1"/>
    <property type="molecule type" value="Genomic_DNA"/>
</dbReference>
<protein>
    <recommendedName>
        <fullName evidence="7 20">Phospholipase A1</fullName>
        <ecNumber evidence="5 20">3.1.1.32</ecNumber>
        <ecNumber evidence="6 20">3.1.1.4</ecNumber>
    </recommendedName>
    <alternativeName>
        <fullName evidence="20">Phosphatidylcholine 1-acylhydrolase</fullName>
    </alternativeName>
</protein>
<gene>
    <name evidence="21" type="ORF">Sps_04564</name>
</gene>
<feature type="binding site" description="in dimeric form" evidence="19">
    <location>
        <position position="260"/>
    </location>
    <ligand>
        <name>Ca(2+)</name>
        <dbReference type="ChEBI" id="CHEBI:29108"/>
        <label>1</label>
    </ligand>
</feature>
<comment type="cofactor">
    <cofactor evidence="20">
        <name>Ca(2+)</name>
        <dbReference type="ChEBI" id="CHEBI:29108"/>
    </cofactor>
    <text evidence="20">Binds 1 Ca(2+) ion per monomer. In the dimeric form the Ca(2+) is bound by different amino acids with binding of each Ca(2+) shared with ligands coming from each monomer. The Ca(2+) ion may have a role in catalysis.</text>
</comment>
<evidence type="ECO:0000256" key="19">
    <source>
        <dbReference type="PIRSR" id="PIRSR603187-2"/>
    </source>
</evidence>
<feature type="binding site" description="in dimeric form" evidence="19">
    <location>
        <position position="173"/>
    </location>
    <ligand>
        <name>Ca(2+)</name>
        <dbReference type="ChEBI" id="CHEBI:29108"/>
        <label>1</label>
    </ligand>
</feature>
<evidence type="ECO:0000256" key="14">
    <source>
        <dbReference type="ARBA" id="ARBA00022963"/>
    </source>
</evidence>
<evidence type="ECO:0000256" key="18">
    <source>
        <dbReference type="PIRSR" id="PIRSR603187-1"/>
    </source>
</evidence>
<keyword evidence="22" id="KW-1185">Reference proteome</keyword>
<dbReference type="CDD" id="cd00541">
    <property type="entry name" value="OMPLA"/>
    <property type="match status" value="1"/>
</dbReference>
<keyword evidence="10 19" id="KW-0479">Metal-binding</keyword>
<evidence type="ECO:0000256" key="1">
    <source>
        <dbReference type="ARBA" id="ARBA00000111"/>
    </source>
</evidence>
<feature type="active site" description="Nucleophile" evidence="18">
    <location>
        <position position="210"/>
    </location>
</feature>